<evidence type="ECO:0000313" key="3">
    <source>
        <dbReference type="Proteomes" id="UP000546173"/>
    </source>
</evidence>
<dbReference type="RefSeq" id="WP_185793102.1">
    <property type="nucleotide sequence ID" value="NZ_JACMYH010000001.1"/>
</dbReference>
<keyword evidence="1" id="KW-0812">Transmembrane</keyword>
<evidence type="ECO:0000313" key="2">
    <source>
        <dbReference type="EMBL" id="MBC2676915.1"/>
    </source>
</evidence>
<sequence length="98" mass="11068">MEYLIVWVAVACVSAWYAKQKGRSAGAWLLLGLLLHVFALIILWFLNPVGIDDAKSQAIARKFGVSARYRKCPQCAELIQREALKCRYCQAQLEPVLD</sequence>
<gene>
    <name evidence="2" type="ORF">H7993_00795</name>
</gene>
<dbReference type="Proteomes" id="UP000546173">
    <property type="component" value="Unassembled WGS sequence"/>
</dbReference>
<keyword evidence="1" id="KW-0472">Membrane</keyword>
<name>A0A7X1G1Y1_9PSED</name>
<evidence type="ECO:0000256" key="1">
    <source>
        <dbReference type="SAM" id="Phobius"/>
    </source>
</evidence>
<accession>A0A7X1G1Y1</accession>
<dbReference type="AlphaFoldDB" id="A0A7X1G1Y1"/>
<evidence type="ECO:0008006" key="4">
    <source>
        <dbReference type="Google" id="ProtNLM"/>
    </source>
</evidence>
<feature type="transmembrane region" description="Helical" evidence="1">
    <location>
        <begin position="25"/>
        <end position="46"/>
    </location>
</feature>
<comment type="caution">
    <text evidence="2">The sequence shown here is derived from an EMBL/GenBank/DDBJ whole genome shotgun (WGS) entry which is preliminary data.</text>
</comment>
<proteinExistence type="predicted"/>
<organism evidence="2 3">
    <name type="scientific">Pseudomonas baltica</name>
    <dbReference type="NCBI Taxonomy" id="2762576"/>
    <lineage>
        <taxon>Bacteria</taxon>
        <taxon>Pseudomonadati</taxon>
        <taxon>Pseudomonadota</taxon>
        <taxon>Gammaproteobacteria</taxon>
        <taxon>Pseudomonadales</taxon>
        <taxon>Pseudomonadaceae</taxon>
        <taxon>Pseudomonas</taxon>
    </lineage>
</organism>
<keyword evidence="3" id="KW-1185">Reference proteome</keyword>
<dbReference type="EMBL" id="JACMYH010000001">
    <property type="protein sequence ID" value="MBC2676915.1"/>
    <property type="molecule type" value="Genomic_DNA"/>
</dbReference>
<protein>
    <recommendedName>
        <fullName evidence="4">Zinc ribbon domain-containing protein</fullName>
    </recommendedName>
</protein>
<reference evidence="2 3" key="1">
    <citation type="submission" date="2020-08" db="EMBL/GenBank/DDBJ databases">
        <title>Pseudomonas sp. nov.</title>
        <authorList>
            <person name="Gieschler S."/>
            <person name="Fiedler G."/>
            <person name="Brinks E."/>
            <person name="Boehnlein C."/>
            <person name="Franz C.M.A.P."/>
            <person name="Kabisch J."/>
        </authorList>
    </citation>
    <scope>NUCLEOTIDE SEQUENCE [LARGE SCALE GENOMIC DNA]</scope>
    <source>
        <strain evidence="2 3">MBT-2</strain>
    </source>
</reference>
<keyword evidence="1" id="KW-1133">Transmembrane helix</keyword>